<protein>
    <submittedName>
        <fullName evidence="3">Neur_chan_LBD domain-containing protein</fullName>
    </submittedName>
</protein>
<sequence length="57" mass="6866">MQKTLIGVLNMIKKENPKEKKYWQDEFLQWNPADFDGLEEMHVPADMVWKPDLLVYN</sequence>
<dbReference type="WBParaSite" id="L893_g15527.t1">
    <property type="protein sequence ID" value="L893_g15527.t1"/>
    <property type="gene ID" value="L893_g15527"/>
</dbReference>
<name>A0A1I7YEN7_9BILA</name>
<proteinExistence type="predicted"/>
<dbReference type="InterPro" id="IPR006202">
    <property type="entry name" value="Neur_chan_lig-bd"/>
</dbReference>
<accession>A0A1I7YEN7</accession>
<organism evidence="2 3">
    <name type="scientific">Steinernema glaseri</name>
    <dbReference type="NCBI Taxonomy" id="37863"/>
    <lineage>
        <taxon>Eukaryota</taxon>
        <taxon>Metazoa</taxon>
        <taxon>Ecdysozoa</taxon>
        <taxon>Nematoda</taxon>
        <taxon>Chromadorea</taxon>
        <taxon>Rhabditida</taxon>
        <taxon>Tylenchina</taxon>
        <taxon>Panagrolaimomorpha</taxon>
        <taxon>Strongyloidoidea</taxon>
        <taxon>Steinernematidae</taxon>
        <taxon>Steinernema</taxon>
    </lineage>
</organism>
<feature type="domain" description="Neurotransmitter-gated ion-channel ligand-binding" evidence="1">
    <location>
        <begin position="20"/>
        <end position="57"/>
    </location>
</feature>
<keyword evidence="2" id="KW-1185">Reference proteome</keyword>
<dbReference type="GO" id="GO:0016020">
    <property type="term" value="C:membrane"/>
    <property type="evidence" value="ECO:0007669"/>
    <property type="project" value="InterPro"/>
</dbReference>
<dbReference type="AlphaFoldDB" id="A0A1I7YEN7"/>
<evidence type="ECO:0000313" key="2">
    <source>
        <dbReference type="Proteomes" id="UP000095287"/>
    </source>
</evidence>
<dbReference type="SUPFAM" id="SSF63712">
    <property type="entry name" value="Nicotinic receptor ligand binding domain-like"/>
    <property type="match status" value="1"/>
</dbReference>
<dbReference type="Gene3D" id="2.70.170.10">
    <property type="entry name" value="Neurotransmitter-gated ion-channel ligand-binding domain"/>
    <property type="match status" value="1"/>
</dbReference>
<dbReference type="InterPro" id="IPR036734">
    <property type="entry name" value="Neur_chan_lig-bd_sf"/>
</dbReference>
<dbReference type="Proteomes" id="UP000095287">
    <property type="component" value="Unplaced"/>
</dbReference>
<dbReference type="Pfam" id="PF02931">
    <property type="entry name" value="Neur_chan_LBD"/>
    <property type="match status" value="1"/>
</dbReference>
<evidence type="ECO:0000259" key="1">
    <source>
        <dbReference type="Pfam" id="PF02931"/>
    </source>
</evidence>
<dbReference type="GO" id="GO:0005230">
    <property type="term" value="F:extracellular ligand-gated monoatomic ion channel activity"/>
    <property type="evidence" value="ECO:0007669"/>
    <property type="project" value="InterPro"/>
</dbReference>
<evidence type="ECO:0000313" key="3">
    <source>
        <dbReference type="WBParaSite" id="L893_g15527.t1"/>
    </source>
</evidence>
<reference evidence="3" key="1">
    <citation type="submission" date="2016-11" db="UniProtKB">
        <authorList>
            <consortium name="WormBaseParasite"/>
        </authorList>
    </citation>
    <scope>IDENTIFICATION</scope>
</reference>